<comment type="similarity">
    <text evidence="1">Belongs to the transferase hexapeptide repeat family.</text>
</comment>
<proteinExistence type="inferred from homology"/>
<evidence type="ECO:0000256" key="5">
    <source>
        <dbReference type="ARBA" id="ARBA00023251"/>
    </source>
</evidence>
<keyword evidence="6" id="KW-0012">Acyltransferase</keyword>
<dbReference type="InterPro" id="IPR011004">
    <property type="entry name" value="Trimer_LpxA-like_sf"/>
</dbReference>
<dbReference type="GO" id="GO:0008811">
    <property type="term" value="F:chloramphenicol O-acetyltransferase activity"/>
    <property type="evidence" value="ECO:0007669"/>
    <property type="project" value="UniProtKB-EC"/>
</dbReference>
<dbReference type="PANTHER" id="PTHR43300">
    <property type="entry name" value="ACETYLTRANSFERASE"/>
    <property type="match status" value="1"/>
</dbReference>
<evidence type="ECO:0000256" key="3">
    <source>
        <dbReference type="ARBA" id="ARBA00020291"/>
    </source>
</evidence>
<keyword evidence="5" id="KW-0046">Antibiotic resistance</keyword>
<dbReference type="Pfam" id="PF00132">
    <property type="entry name" value="Hexapep"/>
    <property type="match status" value="1"/>
</dbReference>
<accession>A0A6G8RS69</accession>
<evidence type="ECO:0000256" key="7">
    <source>
        <dbReference type="ARBA" id="ARBA00047633"/>
    </source>
</evidence>
<evidence type="ECO:0000256" key="6">
    <source>
        <dbReference type="ARBA" id="ARBA00023315"/>
    </source>
</evidence>
<dbReference type="InterPro" id="IPR001451">
    <property type="entry name" value="Hexapep"/>
</dbReference>
<gene>
    <name evidence="8" type="ORF">G8E00_00605</name>
</gene>
<dbReference type="AlphaFoldDB" id="A0A6G8RS69"/>
<reference evidence="8 9" key="1">
    <citation type="submission" date="2020-03" db="EMBL/GenBank/DDBJ databases">
        <authorList>
            <person name="Zhu W."/>
        </authorList>
    </citation>
    <scope>NUCLEOTIDE SEQUENCE [LARGE SCALE GENOMIC DNA]</scope>
    <source>
        <strain evidence="8 9">323-1</strain>
    </source>
</reference>
<evidence type="ECO:0000313" key="9">
    <source>
        <dbReference type="Proteomes" id="UP000502297"/>
    </source>
</evidence>
<protein>
    <recommendedName>
        <fullName evidence="3">Chloramphenicol acetyltransferase</fullName>
        <ecNumber evidence="2">2.3.1.28</ecNumber>
    </recommendedName>
</protein>
<dbReference type="KEGG" id="asha:G8E00_00605"/>
<evidence type="ECO:0000256" key="1">
    <source>
        <dbReference type="ARBA" id="ARBA00007274"/>
    </source>
</evidence>
<dbReference type="GO" id="GO:0046677">
    <property type="term" value="P:response to antibiotic"/>
    <property type="evidence" value="ECO:0007669"/>
    <property type="project" value="UniProtKB-KW"/>
</dbReference>
<evidence type="ECO:0000256" key="4">
    <source>
        <dbReference type="ARBA" id="ARBA00022679"/>
    </source>
</evidence>
<dbReference type="Proteomes" id="UP000502297">
    <property type="component" value="Chromosome"/>
</dbReference>
<dbReference type="EC" id="2.3.1.28" evidence="2"/>
<evidence type="ECO:0000256" key="2">
    <source>
        <dbReference type="ARBA" id="ARBA00013235"/>
    </source>
</evidence>
<keyword evidence="9" id="KW-1185">Reference proteome</keyword>
<dbReference type="EMBL" id="CP049801">
    <property type="protein sequence ID" value="QIO04563.1"/>
    <property type="molecule type" value="Genomic_DNA"/>
</dbReference>
<evidence type="ECO:0000313" key="8">
    <source>
        <dbReference type="EMBL" id="QIO04563.1"/>
    </source>
</evidence>
<dbReference type="Gene3D" id="2.160.10.10">
    <property type="entry name" value="Hexapeptide repeat proteins"/>
    <property type="match status" value="1"/>
</dbReference>
<organism evidence="8 9">
    <name type="scientific">Acinetobacter shaoyimingii</name>
    <dbReference type="NCBI Taxonomy" id="2715164"/>
    <lineage>
        <taxon>Bacteria</taxon>
        <taxon>Pseudomonadati</taxon>
        <taxon>Pseudomonadota</taxon>
        <taxon>Gammaproteobacteria</taxon>
        <taxon>Moraxellales</taxon>
        <taxon>Moraxellaceae</taxon>
        <taxon>Acinetobacter</taxon>
    </lineage>
</organism>
<name>A0A6G8RS69_9GAMM</name>
<comment type="catalytic activity">
    <reaction evidence="7">
        <text>chloramphenicol + acetyl-CoA = chloramphenicol 3-acetate + CoA</text>
        <dbReference type="Rhea" id="RHEA:18421"/>
        <dbReference type="ChEBI" id="CHEBI:16730"/>
        <dbReference type="ChEBI" id="CHEBI:17698"/>
        <dbReference type="ChEBI" id="CHEBI:57287"/>
        <dbReference type="ChEBI" id="CHEBI:57288"/>
        <dbReference type="EC" id="2.3.1.28"/>
    </reaction>
</comment>
<dbReference type="SUPFAM" id="SSF51161">
    <property type="entry name" value="Trimeric LpxA-like enzymes"/>
    <property type="match status" value="1"/>
</dbReference>
<sequence length="432" mass="50870">MDIFLKFSQENKVFFSEKNFNGEGFIEEFGVVRGKLDGRFYLGAYSLIEHGVICKNTFVGRFSIIERNCYIGRKIDRSAFSNHNFVYGESITSNFTDSYYSKIKSKRFYYEKDQICFIGNDVRVGQNSVINEGVEIGDGALIYPNSYVLDNIPPYAIVSGSPAKVIGYRFDEDLIAKHLASKWWKYDISQFFDDRTDLVNDFKFIKDLDFKKITKLNLKKYYLNTHKSIYKINVYETAVIGPSHIQIWQKKWFDGKIADPSFYLLPIPAMALTSDQSKRMIEWWLENFKKIILFVPDFRIGNTTIDNERKDSRFINHKFVGHDNDLKCYSEGVKRLNFYSQKKGIYFLFWCLYGRESLNRVRGKFINNNGSYNHPIWNYYYLINKFKDNSIDVSTYFEDIESHIVDDSIHPNDKCYAILDRIMISYLDTINQ</sequence>
<keyword evidence="4 8" id="KW-0808">Transferase</keyword>
<dbReference type="PANTHER" id="PTHR43300:SF12">
    <property type="entry name" value="CHLORAMPHENICOL ACETYLTRANSFERASE"/>
    <property type="match status" value="1"/>
</dbReference>
<dbReference type="RefSeq" id="WP_166221306.1">
    <property type="nucleotide sequence ID" value="NZ_CP049801.1"/>
</dbReference>
<dbReference type="InterPro" id="IPR050179">
    <property type="entry name" value="Trans_hexapeptide_repeat"/>
</dbReference>